<dbReference type="SUPFAM" id="SSF56672">
    <property type="entry name" value="DNA/RNA polymerases"/>
    <property type="match status" value="1"/>
</dbReference>
<dbReference type="PROSITE" id="PS50878">
    <property type="entry name" value="RT_POL"/>
    <property type="match status" value="1"/>
</dbReference>
<protein>
    <recommendedName>
        <fullName evidence="2">ribonuclease H</fullName>
        <ecNumber evidence="2">3.1.26.4</ecNumber>
    </recommendedName>
</protein>
<comment type="caution">
    <text evidence="4">The sequence shown here is derived from an EMBL/GenBank/DDBJ whole genome shotgun (WGS) entry which is preliminary data.</text>
</comment>
<dbReference type="Gene3D" id="3.10.10.10">
    <property type="entry name" value="HIV Type 1 Reverse Transcriptase, subunit A, domain 1"/>
    <property type="match status" value="1"/>
</dbReference>
<keyword evidence="5" id="KW-1185">Reference proteome</keyword>
<dbReference type="InterPro" id="IPR051320">
    <property type="entry name" value="Viral_Replic_Matur_Polypro"/>
</dbReference>
<evidence type="ECO:0000313" key="5">
    <source>
        <dbReference type="Proteomes" id="UP000796761"/>
    </source>
</evidence>
<reference evidence="4" key="1">
    <citation type="submission" date="2019-04" db="EMBL/GenBank/DDBJ databases">
        <title>Genome assembly of Zosterops borbonicus 15179.</title>
        <authorList>
            <person name="Leroy T."/>
            <person name="Anselmetti Y."/>
            <person name="Tilak M.-K."/>
            <person name="Nabholz B."/>
        </authorList>
    </citation>
    <scope>NUCLEOTIDE SEQUENCE</scope>
    <source>
        <strain evidence="4">HGM_15179</strain>
        <tissue evidence="4">Muscle</tissue>
    </source>
</reference>
<dbReference type="PANTHER" id="PTHR33064">
    <property type="entry name" value="POL PROTEIN"/>
    <property type="match status" value="1"/>
</dbReference>
<dbReference type="InterPro" id="IPR000477">
    <property type="entry name" value="RT_dom"/>
</dbReference>
<dbReference type="InterPro" id="IPR041577">
    <property type="entry name" value="RT_RNaseH_2"/>
</dbReference>
<dbReference type="GO" id="GO:0004523">
    <property type="term" value="F:RNA-DNA hybrid ribonuclease activity"/>
    <property type="evidence" value="ECO:0007669"/>
    <property type="project" value="UniProtKB-EC"/>
</dbReference>
<proteinExistence type="inferred from homology"/>
<evidence type="ECO:0000256" key="1">
    <source>
        <dbReference type="ARBA" id="ARBA00010879"/>
    </source>
</evidence>
<organism evidence="4 5">
    <name type="scientific">Zosterops borbonicus</name>
    <dbReference type="NCBI Taxonomy" id="364589"/>
    <lineage>
        <taxon>Eukaryota</taxon>
        <taxon>Metazoa</taxon>
        <taxon>Chordata</taxon>
        <taxon>Craniata</taxon>
        <taxon>Vertebrata</taxon>
        <taxon>Euteleostomi</taxon>
        <taxon>Archelosauria</taxon>
        <taxon>Archosauria</taxon>
        <taxon>Dinosauria</taxon>
        <taxon>Saurischia</taxon>
        <taxon>Theropoda</taxon>
        <taxon>Coelurosauria</taxon>
        <taxon>Aves</taxon>
        <taxon>Neognathae</taxon>
        <taxon>Neoaves</taxon>
        <taxon>Telluraves</taxon>
        <taxon>Australaves</taxon>
        <taxon>Passeriformes</taxon>
        <taxon>Sylvioidea</taxon>
        <taxon>Zosteropidae</taxon>
        <taxon>Zosterops</taxon>
    </lineage>
</organism>
<dbReference type="Gene3D" id="3.30.70.270">
    <property type="match status" value="2"/>
</dbReference>
<evidence type="ECO:0000256" key="2">
    <source>
        <dbReference type="ARBA" id="ARBA00012180"/>
    </source>
</evidence>
<dbReference type="OrthoDB" id="9950135at2759"/>
<gene>
    <name evidence="4" type="ORF">HGM15179_020933</name>
</gene>
<dbReference type="EC" id="3.1.26.4" evidence="2"/>
<dbReference type="Pfam" id="PF17919">
    <property type="entry name" value="RT_RNaseH_2"/>
    <property type="match status" value="1"/>
</dbReference>
<evidence type="ECO:0000259" key="3">
    <source>
        <dbReference type="PROSITE" id="PS50878"/>
    </source>
</evidence>
<dbReference type="AlphaFoldDB" id="A0A8K1FUJ9"/>
<comment type="similarity">
    <text evidence="1">Belongs to the beta type-B retroviral polymerase family. HERV class-II K(HML-2) pol subfamily.</text>
</comment>
<dbReference type="Proteomes" id="UP000796761">
    <property type="component" value="Unassembled WGS sequence"/>
</dbReference>
<evidence type="ECO:0000313" key="4">
    <source>
        <dbReference type="EMBL" id="TRZ06174.1"/>
    </source>
</evidence>
<dbReference type="Gene3D" id="3.10.20.370">
    <property type="match status" value="1"/>
</dbReference>
<name>A0A8K1FUJ9_9PASS</name>
<dbReference type="Pfam" id="PF00078">
    <property type="entry name" value="RVT_1"/>
    <property type="match status" value="1"/>
</dbReference>
<accession>A0A8K1FUJ9</accession>
<dbReference type="InterPro" id="IPR043502">
    <property type="entry name" value="DNA/RNA_pol_sf"/>
</dbReference>
<sequence>MQAGIPPIWVKQYPISPEGKKGLAPIIEQLIKEGILEPCMSPHNTPIQAVKKAEGKHRLVQDLREINKRTVTRHPVVPNPYTLLSQIPREHAWFTIIDLKDAFWACPLAEECRDWFAFKWDLPEKKRKQQLRWTRLPQGFTVSPNLFGQALEKLLEQFTPEEHVQVLQYVGDLLVSGEDQAKVKITSIQLLNFLGKKELKVSQKKLQFVESEVTYVGHLVGKGYKKLSPERITGILSIPAPKTKKDIRKLLGLFGHCRLWLDKYTQSVKFLYSKLTNPEPIEWTKEDEEQLKELKDKLSTAPVLSLPDLKKEFDLFVNTEEGVAYGVVTQEWGGCKKPIVFLSKLLDPVARGWPICLQAITATAVLVEETKKADPPRKNTSTHTP</sequence>
<dbReference type="InterPro" id="IPR043128">
    <property type="entry name" value="Rev_trsase/Diguanyl_cyclase"/>
</dbReference>
<dbReference type="PANTHER" id="PTHR33064:SF37">
    <property type="entry name" value="RIBONUCLEASE H"/>
    <property type="match status" value="1"/>
</dbReference>
<feature type="domain" description="Reverse transcriptase" evidence="3">
    <location>
        <begin position="31"/>
        <end position="220"/>
    </location>
</feature>
<dbReference type="EMBL" id="SWJQ01002795">
    <property type="protein sequence ID" value="TRZ06174.1"/>
    <property type="molecule type" value="Genomic_DNA"/>
</dbReference>